<sequence length="211" mass="24434">MGSLFSRKKEPAKPEITEQDKAVLALKQQRDKLKKYQKKIEQNLEKERQLAKELLQQGKKNKAKLLLKKKRYQEQLLERTDNQLENLEKMTQDIEFAQVQIQVAEGLKKGNECLHQLHEIMSIEEVERIMDETKEAVEYQKEIDDLLSGGLSDEDNDAVLKELEELQDAVGEKLPEVPKNDLEINLPEAPTQEPAEKKTKTETKEREMVAA</sequence>
<evidence type="ECO:0000313" key="9">
    <source>
        <dbReference type="EnsemblMetazoa" id="XP_020899838.1"/>
    </source>
</evidence>
<evidence type="ECO:0000256" key="1">
    <source>
        <dbReference type="ARBA" id="ARBA00004608"/>
    </source>
</evidence>
<proteinExistence type="inferred from homology"/>
<dbReference type="Gene3D" id="6.10.140.1230">
    <property type="match status" value="1"/>
</dbReference>
<evidence type="ECO:0000256" key="6">
    <source>
        <dbReference type="ARBA" id="ARBA00023136"/>
    </source>
</evidence>
<dbReference type="PANTHER" id="PTHR22761">
    <property type="entry name" value="CHARGED MULTIVESICULAR BODY PROTEIN"/>
    <property type="match status" value="1"/>
</dbReference>
<dbReference type="KEGG" id="epa:110238503"/>
<evidence type="ECO:0000256" key="4">
    <source>
        <dbReference type="ARBA" id="ARBA00022753"/>
    </source>
</evidence>
<keyword evidence="10" id="KW-1185">Reference proteome</keyword>
<comment type="subcellular location">
    <subcellularLocation>
        <location evidence="1">Endosome membrane</location>
    </subcellularLocation>
</comment>
<dbReference type="OrthoDB" id="441172at2759"/>
<accession>A0A913X7Y2</accession>
<keyword evidence="5" id="KW-0653">Protein transport</keyword>
<keyword evidence="4" id="KW-0967">Endosome</keyword>
<evidence type="ECO:0008006" key="11">
    <source>
        <dbReference type="Google" id="ProtNLM"/>
    </source>
</evidence>
<name>A0A913X7Y2_EXADI</name>
<keyword evidence="6" id="KW-0472">Membrane</keyword>
<evidence type="ECO:0000256" key="3">
    <source>
        <dbReference type="ARBA" id="ARBA00022448"/>
    </source>
</evidence>
<dbReference type="EnsemblMetazoa" id="XM_021044179.2">
    <property type="protein sequence ID" value="XP_020899838.1"/>
    <property type="gene ID" value="LOC110238503"/>
</dbReference>
<evidence type="ECO:0000256" key="5">
    <source>
        <dbReference type="ARBA" id="ARBA00022927"/>
    </source>
</evidence>
<dbReference type="AlphaFoldDB" id="A0A913X7Y2"/>
<evidence type="ECO:0000256" key="7">
    <source>
        <dbReference type="SAM" id="Coils"/>
    </source>
</evidence>
<protein>
    <recommendedName>
        <fullName evidence="11">Charged multivesicular body protein 6</fullName>
    </recommendedName>
</protein>
<dbReference type="Pfam" id="PF03357">
    <property type="entry name" value="Snf7"/>
    <property type="match status" value="1"/>
</dbReference>
<comment type="similarity">
    <text evidence="2">Belongs to the SNF7 family.</text>
</comment>
<keyword evidence="3" id="KW-0813">Transport</keyword>
<dbReference type="PANTHER" id="PTHR22761:SF5">
    <property type="entry name" value="CHARGED MULTIVESICULAR BODY PROTEIN 6"/>
    <property type="match status" value="1"/>
</dbReference>
<evidence type="ECO:0000256" key="8">
    <source>
        <dbReference type="SAM" id="MobiDB-lite"/>
    </source>
</evidence>
<evidence type="ECO:0000313" key="10">
    <source>
        <dbReference type="Proteomes" id="UP000887567"/>
    </source>
</evidence>
<feature type="compositionally biased region" description="Basic and acidic residues" evidence="8">
    <location>
        <begin position="194"/>
        <end position="211"/>
    </location>
</feature>
<feature type="compositionally biased region" description="Basic and acidic residues" evidence="8">
    <location>
        <begin position="170"/>
        <end position="182"/>
    </location>
</feature>
<dbReference type="GeneID" id="110238503"/>
<dbReference type="RefSeq" id="XP_020899838.1">
    <property type="nucleotide sequence ID" value="XM_021044179.2"/>
</dbReference>
<keyword evidence="7" id="KW-0175">Coiled coil</keyword>
<reference evidence="9" key="1">
    <citation type="submission" date="2022-11" db="UniProtKB">
        <authorList>
            <consortium name="EnsemblMetazoa"/>
        </authorList>
    </citation>
    <scope>IDENTIFICATION</scope>
</reference>
<evidence type="ECO:0000256" key="2">
    <source>
        <dbReference type="ARBA" id="ARBA00006190"/>
    </source>
</evidence>
<feature type="coiled-coil region" evidence="7">
    <location>
        <begin position="19"/>
        <end position="107"/>
    </location>
</feature>
<dbReference type="GO" id="GO:0015031">
    <property type="term" value="P:protein transport"/>
    <property type="evidence" value="ECO:0007669"/>
    <property type="project" value="UniProtKB-KW"/>
</dbReference>
<dbReference type="GO" id="GO:0005771">
    <property type="term" value="C:multivesicular body"/>
    <property type="evidence" value="ECO:0007669"/>
    <property type="project" value="TreeGrafter"/>
</dbReference>
<dbReference type="InterPro" id="IPR005024">
    <property type="entry name" value="Snf7_fam"/>
</dbReference>
<dbReference type="GO" id="GO:0000815">
    <property type="term" value="C:ESCRT III complex"/>
    <property type="evidence" value="ECO:0007669"/>
    <property type="project" value="TreeGrafter"/>
</dbReference>
<organism evidence="9 10">
    <name type="scientific">Exaiptasia diaphana</name>
    <name type="common">Tropical sea anemone</name>
    <name type="synonym">Aiptasia pulchella</name>
    <dbReference type="NCBI Taxonomy" id="2652724"/>
    <lineage>
        <taxon>Eukaryota</taxon>
        <taxon>Metazoa</taxon>
        <taxon>Cnidaria</taxon>
        <taxon>Anthozoa</taxon>
        <taxon>Hexacorallia</taxon>
        <taxon>Actiniaria</taxon>
        <taxon>Aiptasiidae</taxon>
        <taxon>Exaiptasia</taxon>
    </lineage>
</organism>
<feature type="region of interest" description="Disordered" evidence="8">
    <location>
        <begin position="170"/>
        <end position="211"/>
    </location>
</feature>
<dbReference type="Proteomes" id="UP000887567">
    <property type="component" value="Unplaced"/>
</dbReference>
<dbReference type="GO" id="GO:0032511">
    <property type="term" value="P:late endosome to vacuole transport via multivesicular body sorting pathway"/>
    <property type="evidence" value="ECO:0007669"/>
    <property type="project" value="TreeGrafter"/>
</dbReference>
<dbReference type="GO" id="GO:0006900">
    <property type="term" value="P:vesicle budding from membrane"/>
    <property type="evidence" value="ECO:0007669"/>
    <property type="project" value="TreeGrafter"/>
</dbReference>
<dbReference type="OMA" id="RAKQPAM"/>